<name>A0A8E2ARB4_9APHY</name>
<proteinExistence type="predicted"/>
<dbReference type="EMBL" id="KV722595">
    <property type="protein sequence ID" value="OCH85282.1"/>
    <property type="molecule type" value="Genomic_DNA"/>
</dbReference>
<gene>
    <name evidence="1" type="ORF">OBBRIDRAFT_839077</name>
</gene>
<accession>A0A8E2ARB4</accession>
<dbReference type="OrthoDB" id="200660at2759"/>
<evidence type="ECO:0000313" key="2">
    <source>
        <dbReference type="Proteomes" id="UP000250043"/>
    </source>
</evidence>
<sequence>MYVIHTSNEQRVLDEVHASSDNRGDMTCEVRDATAGDAENAEELCGQAIETIADDLQEADPKTLVAHVASEDLIAFLLKQVLMASSSANVMNTDEDWVEDTQTWPELKAKISR</sequence>
<keyword evidence="2" id="KW-1185">Reference proteome</keyword>
<evidence type="ECO:0000313" key="1">
    <source>
        <dbReference type="EMBL" id="OCH85282.1"/>
    </source>
</evidence>
<dbReference type="Proteomes" id="UP000250043">
    <property type="component" value="Unassembled WGS sequence"/>
</dbReference>
<dbReference type="AlphaFoldDB" id="A0A8E2ARB4"/>
<protein>
    <submittedName>
        <fullName evidence="1">Uncharacterized protein</fullName>
    </submittedName>
</protein>
<organism evidence="1 2">
    <name type="scientific">Obba rivulosa</name>
    <dbReference type="NCBI Taxonomy" id="1052685"/>
    <lineage>
        <taxon>Eukaryota</taxon>
        <taxon>Fungi</taxon>
        <taxon>Dikarya</taxon>
        <taxon>Basidiomycota</taxon>
        <taxon>Agaricomycotina</taxon>
        <taxon>Agaricomycetes</taxon>
        <taxon>Polyporales</taxon>
        <taxon>Gelatoporiaceae</taxon>
        <taxon>Obba</taxon>
    </lineage>
</organism>
<reference evidence="1 2" key="1">
    <citation type="submission" date="2016-07" db="EMBL/GenBank/DDBJ databases">
        <title>Draft genome of the white-rot fungus Obba rivulosa 3A-2.</title>
        <authorList>
            <consortium name="DOE Joint Genome Institute"/>
            <person name="Miettinen O."/>
            <person name="Riley R."/>
            <person name="Acob R."/>
            <person name="Barry K."/>
            <person name="Cullen D."/>
            <person name="De Vries R."/>
            <person name="Hainaut M."/>
            <person name="Hatakka A."/>
            <person name="Henrissat B."/>
            <person name="Hilden K."/>
            <person name="Kuo R."/>
            <person name="Labutti K."/>
            <person name="Lipzen A."/>
            <person name="Makela M.R."/>
            <person name="Sandor L."/>
            <person name="Spatafora J.W."/>
            <person name="Grigoriev I.V."/>
            <person name="Hibbett D.S."/>
        </authorList>
    </citation>
    <scope>NUCLEOTIDE SEQUENCE [LARGE SCALE GENOMIC DNA]</scope>
    <source>
        <strain evidence="1 2">3A-2</strain>
    </source>
</reference>